<keyword evidence="2" id="KW-1003">Cell membrane</keyword>
<keyword evidence="4 6" id="KW-1133">Transmembrane helix</keyword>
<evidence type="ECO:0000256" key="2">
    <source>
        <dbReference type="ARBA" id="ARBA00022475"/>
    </source>
</evidence>
<evidence type="ECO:0000259" key="7">
    <source>
        <dbReference type="Pfam" id="PF04024"/>
    </source>
</evidence>
<comment type="subcellular location">
    <subcellularLocation>
        <location evidence="1">Cell membrane</location>
        <topology evidence="1">Single-pass membrane protein</topology>
    </subcellularLocation>
</comment>
<feature type="transmembrane region" description="Helical" evidence="6">
    <location>
        <begin position="305"/>
        <end position="326"/>
    </location>
</feature>
<dbReference type="EMBL" id="JAZDQU010000001">
    <property type="protein sequence ID" value="MEE1883994.1"/>
    <property type="molecule type" value="Genomic_DNA"/>
</dbReference>
<evidence type="ECO:0000256" key="3">
    <source>
        <dbReference type="ARBA" id="ARBA00022692"/>
    </source>
</evidence>
<evidence type="ECO:0000259" key="9">
    <source>
        <dbReference type="Pfam" id="PF22744"/>
    </source>
</evidence>
<feature type="transmembrane region" description="Helical" evidence="6">
    <location>
        <begin position="272"/>
        <end position="293"/>
    </location>
</feature>
<dbReference type="Pfam" id="PF22571">
    <property type="entry name" value="LiaI-LiaF-TM_PspC"/>
    <property type="match status" value="1"/>
</dbReference>
<feature type="transmembrane region" description="Helical" evidence="6">
    <location>
        <begin position="226"/>
        <end position="252"/>
    </location>
</feature>
<dbReference type="Proteomes" id="UP001337681">
    <property type="component" value="Unassembled WGS sequence"/>
</dbReference>
<keyword evidence="5 6" id="KW-0472">Membrane</keyword>
<comment type="caution">
    <text evidence="10">The sequence shown here is derived from an EMBL/GenBank/DDBJ whole genome shotgun (WGS) entry which is preliminary data.</text>
</comment>
<organism evidence="10 11">
    <name type="scientific">Pedobacter flavus</name>
    <dbReference type="NCBI Taxonomy" id="3113906"/>
    <lineage>
        <taxon>Bacteria</taxon>
        <taxon>Pseudomonadati</taxon>
        <taxon>Bacteroidota</taxon>
        <taxon>Sphingobacteriia</taxon>
        <taxon>Sphingobacteriales</taxon>
        <taxon>Sphingobacteriaceae</taxon>
        <taxon>Pedobacter</taxon>
    </lineage>
</organism>
<gene>
    <name evidence="10" type="ORF">VRU49_01055</name>
</gene>
<evidence type="ECO:0000256" key="5">
    <source>
        <dbReference type="ARBA" id="ARBA00023136"/>
    </source>
</evidence>
<proteinExistence type="predicted"/>
<sequence>MKKTLAINIGNSIIYLEEDAFESLTTYLTGIKKHFYKSTDDLEIVTDIENRIAELLLEKLKTHQKQVINYHDVQEVIAVMGNPADFEESEEDQNMTFQSARKQLYRDVDKKIIGGVCAGLSPYLNVSVNIIRLLFLVFIFLWGFGIIFYLALWLIVPPAKRRLDKMAMHGEVPDLQGFKKRFEEEMLFAKSFDKSFPAQLVSVISDIFKFIGKIFSTLAQFFIKSIAFFVILFGIGFMLILIITTASFVGFLDENTMLYFPLNIVNPEFHDGILLASFITLFIPILILVLLSIRYLFNKQVINRTLSYSLLVIWIAGVCSSAYYIARISSEFKETAEITEKVNLPVLKTYVLELDKSKNLNRLDSLNYGLLNMPSKFIIIDDYDNNPYNYPRNVKLDFVASANNNAYLSKNFQSQGSNFKEALDNARAIDYKFHISKDTIYLSPRLALQSKNWRNQEVDLTLGLPIGTKIKFDRELAEYLGFSYLICLEDQSTYEITEEGLVCTKTHTDRKD</sequence>
<feature type="domain" description="Phage shock protein PspC N-terminal" evidence="7">
    <location>
        <begin position="102"/>
        <end position="158"/>
    </location>
</feature>
<evidence type="ECO:0000256" key="4">
    <source>
        <dbReference type="ARBA" id="ARBA00022989"/>
    </source>
</evidence>
<dbReference type="RefSeq" id="WP_330144917.1">
    <property type="nucleotide sequence ID" value="NZ_JAZDQU010000001.1"/>
</dbReference>
<evidence type="ECO:0000313" key="10">
    <source>
        <dbReference type="EMBL" id="MEE1883994.1"/>
    </source>
</evidence>
<evidence type="ECO:0000256" key="1">
    <source>
        <dbReference type="ARBA" id="ARBA00004162"/>
    </source>
</evidence>
<protein>
    <submittedName>
        <fullName evidence="10">PspC domain-containing protein</fullName>
    </submittedName>
</protein>
<dbReference type="Pfam" id="PF04024">
    <property type="entry name" value="PspC"/>
    <property type="match status" value="1"/>
</dbReference>
<dbReference type="InterPro" id="IPR052027">
    <property type="entry name" value="PspC"/>
</dbReference>
<dbReference type="Pfam" id="PF22744">
    <property type="entry name" value="Toast-rack_PspC-Cterm"/>
    <property type="match status" value="1"/>
</dbReference>
<reference evidence="10 11" key="1">
    <citation type="submission" date="2024-01" db="EMBL/GenBank/DDBJ databases">
        <title>Pedobacter sp. nov., isolated from oil-contaminated soil.</title>
        <authorList>
            <person name="Le N.T.T."/>
        </authorList>
    </citation>
    <scope>NUCLEOTIDE SEQUENCE [LARGE SCALE GENOMIC DNA]</scope>
    <source>
        <strain evidence="10 11">VNH31</strain>
    </source>
</reference>
<name>A0ABU7GY60_9SPHI</name>
<dbReference type="PANTHER" id="PTHR33885:SF3">
    <property type="entry name" value="PHAGE SHOCK PROTEIN C"/>
    <property type="match status" value="1"/>
</dbReference>
<dbReference type="InterPro" id="IPR054321">
    <property type="entry name" value="PspC-rel_TM"/>
</dbReference>
<dbReference type="InterPro" id="IPR054319">
    <property type="entry name" value="PspC-rel_ToastRack"/>
</dbReference>
<dbReference type="PANTHER" id="PTHR33885">
    <property type="entry name" value="PHAGE SHOCK PROTEIN C"/>
    <property type="match status" value="1"/>
</dbReference>
<keyword evidence="11" id="KW-1185">Reference proteome</keyword>
<evidence type="ECO:0000313" key="11">
    <source>
        <dbReference type="Proteomes" id="UP001337681"/>
    </source>
</evidence>
<dbReference type="InterPro" id="IPR007168">
    <property type="entry name" value="Phageshock_PspC_N"/>
</dbReference>
<keyword evidence="3 6" id="KW-0812">Transmembrane</keyword>
<evidence type="ECO:0000256" key="6">
    <source>
        <dbReference type="SAM" id="Phobius"/>
    </source>
</evidence>
<accession>A0ABU7GY60</accession>
<evidence type="ECO:0000259" key="8">
    <source>
        <dbReference type="Pfam" id="PF22571"/>
    </source>
</evidence>
<feature type="domain" description="PspC-related ToastRack" evidence="9">
    <location>
        <begin position="381"/>
        <end position="506"/>
    </location>
</feature>
<feature type="domain" description="PspC-related transmembrane region" evidence="8">
    <location>
        <begin position="195"/>
        <end position="332"/>
    </location>
</feature>
<feature type="transmembrane region" description="Helical" evidence="6">
    <location>
        <begin position="133"/>
        <end position="156"/>
    </location>
</feature>